<keyword evidence="1" id="KW-0732">Signal</keyword>
<reference evidence="2 3" key="1">
    <citation type="submission" date="2015-05" db="EMBL/GenBank/DDBJ databases">
        <title>Distinctive expansion of gene families associated with plant cell wall degradation and secondary metabolism in the genomes of grapevine trunk pathogens.</title>
        <authorList>
            <person name="Lawrence D.P."/>
            <person name="Travadon R."/>
            <person name="Rolshausen P.E."/>
            <person name="Baumgartner K."/>
        </authorList>
    </citation>
    <scope>NUCLEOTIDE SEQUENCE [LARGE SCALE GENOMIC DNA]</scope>
    <source>
        <strain evidence="2">DA912</strain>
    </source>
</reference>
<dbReference type="EMBL" id="LCUC01000152">
    <property type="protein sequence ID" value="KKY35600.1"/>
    <property type="molecule type" value="Genomic_DNA"/>
</dbReference>
<accession>A0A0G2I6X9</accession>
<gene>
    <name evidence="2" type="ORF">UCDDA912_g04381</name>
</gene>
<feature type="chain" id="PRO_5002545540" evidence="1">
    <location>
        <begin position="18"/>
        <end position="387"/>
    </location>
</feature>
<dbReference type="SUPFAM" id="SSF51182">
    <property type="entry name" value="RmlC-like cupins"/>
    <property type="match status" value="1"/>
</dbReference>
<dbReference type="InterPro" id="IPR011051">
    <property type="entry name" value="RmlC_Cupin_sf"/>
</dbReference>
<dbReference type="OrthoDB" id="5370773at2759"/>
<comment type="caution">
    <text evidence="2">The sequence shown here is derived from an EMBL/GenBank/DDBJ whole genome shotgun (WGS) entry which is preliminary data.</text>
</comment>
<keyword evidence="3" id="KW-1185">Reference proteome</keyword>
<proteinExistence type="predicted"/>
<name>A0A0G2I6X9_9PEZI</name>
<dbReference type="GO" id="GO:0051213">
    <property type="term" value="F:dioxygenase activity"/>
    <property type="evidence" value="ECO:0007669"/>
    <property type="project" value="UniProtKB-KW"/>
</dbReference>
<dbReference type="STRING" id="1214573.A0A0G2I6X9"/>
<keyword evidence="2" id="KW-0223">Dioxygenase</keyword>
<dbReference type="InterPro" id="IPR052538">
    <property type="entry name" value="Flavonoid_dioxygenase-like"/>
</dbReference>
<keyword evidence="2" id="KW-0560">Oxidoreductase</keyword>
<dbReference type="PANTHER" id="PTHR43346:SF1">
    <property type="entry name" value="QUERCETIN 2,3-DIOXYGENASE-RELATED"/>
    <property type="match status" value="1"/>
</dbReference>
<dbReference type="Proteomes" id="UP000034680">
    <property type="component" value="Unassembled WGS sequence"/>
</dbReference>
<evidence type="ECO:0000313" key="3">
    <source>
        <dbReference type="Proteomes" id="UP000034680"/>
    </source>
</evidence>
<evidence type="ECO:0000256" key="1">
    <source>
        <dbReference type="SAM" id="SignalP"/>
    </source>
</evidence>
<dbReference type="InterPro" id="IPR014710">
    <property type="entry name" value="RmlC-like_jellyroll"/>
</dbReference>
<dbReference type="Gene3D" id="2.60.120.10">
    <property type="entry name" value="Jelly Rolls"/>
    <property type="match status" value="2"/>
</dbReference>
<dbReference type="PANTHER" id="PTHR43346">
    <property type="entry name" value="LIGAND BINDING DOMAIN PROTEIN, PUTATIVE (AFU_ORTHOLOGUE AFUA_6G14370)-RELATED"/>
    <property type="match status" value="1"/>
</dbReference>
<dbReference type="CDD" id="cd20281">
    <property type="entry name" value="cupin_QDO_C"/>
    <property type="match status" value="1"/>
</dbReference>
<feature type="signal peptide" evidence="1">
    <location>
        <begin position="1"/>
        <end position="17"/>
    </location>
</feature>
<reference evidence="2 3" key="2">
    <citation type="submission" date="2015-05" db="EMBL/GenBank/DDBJ databases">
        <authorList>
            <person name="Morales-Cruz A."/>
            <person name="Amrine K.C."/>
            <person name="Cantu D."/>
        </authorList>
    </citation>
    <scope>NUCLEOTIDE SEQUENCE [LARGE SCALE GENOMIC DNA]</scope>
    <source>
        <strain evidence="2">DA912</strain>
    </source>
</reference>
<evidence type="ECO:0000313" key="2">
    <source>
        <dbReference type="EMBL" id="KKY35600.1"/>
    </source>
</evidence>
<dbReference type="AlphaFoldDB" id="A0A0G2I6X9"/>
<protein>
    <submittedName>
        <fullName evidence="2">Putative quercetindioxygenase</fullName>
    </submittedName>
</protein>
<sequence length="387" mass="41991">MRSYLLAALLHSVVVAAASLAPRQSGSLVVDVAPDHPRPYVLPKFKGRAIKLTQSDIIRFAITANSSDGAFSMVQHNGKSSGWTVARPHTHTHTHEHFYCLRGRAELWAQKNVTGASHEARVATVGDYGSVPPGTIHTFQLVDPDSQLNHVFHPGGFEHLFDEYSIGDYDSAVESPYVPLPGDPEPFGPLTPELDAQLRALDLVASPAEEYKPRRDMINGTAGDAGLPWHDGPNALPEDPTEPYFVAHNYGPAYLNTEVGYKVIQPLVMPAQTGGNFTMGTIILSPRLENETATTATLPHHFALELQEGQLVLSVDGFDTASLLQGDVAFVPAETSFSFHATVPLTKFLYMNGGGQGLDQKLLEKSIPWGFPAYPPYAGFQVGNWTA</sequence>
<organism evidence="2 3">
    <name type="scientific">Diaporthe ampelina</name>
    <dbReference type="NCBI Taxonomy" id="1214573"/>
    <lineage>
        <taxon>Eukaryota</taxon>
        <taxon>Fungi</taxon>
        <taxon>Dikarya</taxon>
        <taxon>Ascomycota</taxon>
        <taxon>Pezizomycotina</taxon>
        <taxon>Sordariomycetes</taxon>
        <taxon>Sordariomycetidae</taxon>
        <taxon>Diaporthales</taxon>
        <taxon>Diaporthaceae</taxon>
        <taxon>Diaporthe</taxon>
    </lineage>
</organism>